<dbReference type="PANTHER" id="PTHR20275:SF0">
    <property type="entry name" value="NAD KINASE"/>
    <property type="match status" value="1"/>
</dbReference>
<comment type="function">
    <text evidence="6">Involved in the regulation of the intracellular balance of NAD and NADP, and is a key enzyme in the biosynthesis of NADP. Catalyzes specifically the phosphorylation on 2'-hydroxyl of the adenosine moiety of NAD to yield NADP.</text>
</comment>
<comment type="subcellular location">
    <subcellularLocation>
        <location evidence="6">Cytoplasm</location>
    </subcellularLocation>
</comment>
<name>A0ABT6ZM31_9ACTN</name>
<feature type="active site" description="Proton acceptor" evidence="6">
    <location>
        <position position="60"/>
    </location>
</feature>
<feature type="binding site" evidence="6">
    <location>
        <position position="166"/>
    </location>
    <ligand>
        <name>NAD(+)</name>
        <dbReference type="ChEBI" id="CHEBI:57540"/>
    </ligand>
</feature>
<dbReference type="SUPFAM" id="SSF111331">
    <property type="entry name" value="NAD kinase/diacylglycerol kinase-like"/>
    <property type="match status" value="1"/>
</dbReference>
<evidence type="ECO:0000256" key="3">
    <source>
        <dbReference type="ARBA" id="ARBA00022857"/>
    </source>
</evidence>
<dbReference type="Pfam" id="PF01513">
    <property type="entry name" value="NAD_kinase"/>
    <property type="match status" value="1"/>
</dbReference>
<comment type="similarity">
    <text evidence="6">Belongs to the NAD kinase family.</text>
</comment>
<sequence length="285" mass="30251">MRVLLVPNYSRPSAVEGATMIAHYLEANDIDVAWAHDKKKAPLSRTTCDGCDLVISLGGDGTLLRAASIVQFSEVPVLGLSYGHLGFLTGAGSDQVIRTVGRALAGEMHVSRRATLAVDVTFESDEGDVVLEDRFCLNEVALSRGMRGDIVSFDVEVSGCHIDRLRADGFVVATATGSTGYALSAGGPIVTPEFNGMVCVPIAPHTIQARAFLTGASDVVEITTAPERPVDRCVFCDGQLVGEGLGRPTKIAARRGPGDMVLLDGDDQSFYRSVSRVFYGGPRSF</sequence>
<dbReference type="InterPro" id="IPR016064">
    <property type="entry name" value="NAD/diacylglycerol_kinase_sf"/>
</dbReference>
<keyword evidence="1 6" id="KW-0808">Transferase</keyword>
<dbReference type="PANTHER" id="PTHR20275">
    <property type="entry name" value="NAD KINASE"/>
    <property type="match status" value="1"/>
</dbReference>
<keyword evidence="6" id="KW-0963">Cytoplasm</keyword>
<evidence type="ECO:0000256" key="1">
    <source>
        <dbReference type="ARBA" id="ARBA00022679"/>
    </source>
</evidence>
<dbReference type="RefSeq" id="WP_283713279.1">
    <property type="nucleotide sequence ID" value="NZ_JASJEW010000003.1"/>
</dbReference>
<feature type="binding site" evidence="6">
    <location>
        <begin position="60"/>
        <end position="61"/>
    </location>
    <ligand>
        <name>NAD(+)</name>
        <dbReference type="ChEBI" id="CHEBI:57540"/>
    </ligand>
</feature>
<organism evidence="7 8">
    <name type="scientific">Kribbibacterium absianum</name>
    <dbReference type="NCBI Taxonomy" id="3044210"/>
    <lineage>
        <taxon>Bacteria</taxon>
        <taxon>Bacillati</taxon>
        <taxon>Actinomycetota</taxon>
        <taxon>Coriobacteriia</taxon>
        <taxon>Coriobacteriales</taxon>
        <taxon>Kribbibacteriaceae</taxon>
        <taxon>Kribbibacterium</taxon>
    </lineage>
</organism>
<comment type="caution">
    <text evidence="7">The sequence shown here is derived from an EMBL/GenBank/DDBJ whole genome shotgun (WGS) entry which is preliminary data.</text>
</comment>
<keyword evidence="3 6" id="KW-0521">NADP</keyword>
<gene>
    <name evidence="6" type="primary">nadK</name>
    <name evidence="7" type="ORF">QJ043_08510</name>
</gene>
<comment type="caution">
    <text evidence="6">Lacks conserved residue(s) required for the propagation of feature annotation.</text>
</comment>
<feature type="binding site" evidence="6">
    <location>
        <position position="203"/>
    </location>
    <ligand>
        <name>NAD(+)</name>
        <dbReference type="ChEBI" id="CHEBI:57540"/>
    </ligand>
</feature>
<protein>
    <recommendedName>
        <fullName evidence="6">NAD kinase</fullName>
        <ecNumber evidence="6">2.7.1.23</ecNumber>
    </recommendedName>
    <alternativeName>
        <fullName evidence="6">ATP-dependent NAD kinase</fullName>
    </alternativeName>
</protein>
<dbReference type="Pfam" id="PF20143">
    <property type="entry name" value="NAD_kinase_C"/>
    <property type="match status" value="1"/>
</dbReference>
<feature type="binding site" evidence="6">
    <location>
        <begin position="138"/>
        <end position="139"/>
    </location>
    <ligand>
        <name>NAD(+)</name>
        <dbReference type="ChEBI" id="CHEBI:57540"/>
    </ligand>
</feature>
<dbReference type="GO" id="GO:0016301">
    <property type="term" value="F:kinase activity"/>
    <property type="evidence" value="ECO:0007669"/>
    <property type="project" value="UniProtKB-KW"/>
</dbReference>
<keyword evidence="4 6" id="KW-0520">NAD</keyword>
<dbReference type="Gene3D" id="3.40.50.10330">
    <property type="entry name" value="Probable inorganic polyphosphate/atp-NAD kinase, domain 1"/>
    <property type="match status" value="1"/>
</dbReference>
<dbReference type="InterPro" id="IPR017437">
    <property type="entry name" value="ATP-NAD_kinase_PpnK-typ_C"/>
</dbReference>
<evidence type="ECO:0000256" key="6">
    <source>
        <dbReference type="HAMAP-Rule" id="MF_00361"/>
    </source>
</evidence>
<dbReference type="EMBL" id="JASJEX010000004">
    <property type="protein sequence ID" value="MDJ1130114.1"/>
    <property type="molecule type" value="Genomic_DNA"/>
</dbReference>
<reference evidence="7" key="1">
    <citation type="submission" date="2023-05" db="EMBL/GenBank/DDBJ databases">
        <title>[olsenella] sp. nov., isolated from a pig farm feces dump.</title>
        <authorList>
            <person name="Chang Y.-H."/>
        </authorList>
    </citation>
    <scope>NUCLEOTIDE SEQUENCE</scope>
    <source>
        <strain evidence="7">YH-ols2217</strain>
    </source>
</reference>
<evidence type="ECO:0000313" key="7">
    <source>
        <dbReference type="EMBL" id="MDJ1130114.1"/>
    </source>
</evidence>
<keyword evidence="6" id="KW-0067">ATP-binding</keyword>
<keyword evidence="8" id="KW-1185">Reference proteome</keyword>
<evidence type="ECO:0000256" key="4">
    <source>
        <dbReference type="ARBA" id="ARBA00023027"/>
    </source>
</evidence>
<feature type="binding site" evidence="6">
    <location>
        <position position="65"/>
    </location>
    <ligand>
        <name>NAD(+)</name>
        <dbReference type="ChEBI" id="CHEBI:57540"/>
    </ligand>
</feature>
<keyword evidence="2 6" id="KW-0418">Kinase</keyword>
<dbReference type="Gene3D" id="2.60.200.30">
    <property type="entry name" value="Probable inorganic polyphosphate/atp-NAD kinase, domain 2"/>
    <property type="match status" value="1"/>
</dbReference>
<feature type="binding site" evidence="6">
    <location>
        <position position="239"/>
    </location>
    <ligand>
        <name>NAD(+)</name>
        <dbReference type="ChEBI" id="CHEBI:57540"/>
    </ligand>
</feature>
<feature type="binding site" evidence="6">
    <location>
        <position position="168"/>
    </location>
    <ligand>
        <name>NAD(+)</name>
        <dbReference type="ChEBI" id="CHEBI:57540"/>
    </ligand>
</feature>
<comment type="cofactor">
    <cofactor evidence="6">
        <name>a divalent metal cation</name>
        <dbReference type="ChEBI" id="CHEBI:60240"/>
    </cofactor>
</comment>
<proteinExistence type="inferred from homology"/>
<evidence type="ECO:0000313" key="8">
    <source>
        <dbReference type="Proteomes" id="UP001431693"/>
    </source>
</evidence>
<feature type="binding site" evidence="6">
    <location>
        <begin position="179"/>
        <end position="184"/>
    </location>
    <ligand>
        <name>NAD(+)</name>
        <dbReference type="ChEBI" id="CHEBI:57540"/>
    </ligand>
</feature>
<dbReference type="HAMAP" id="MF_00361">
    <property type="entry name" value="NAD_kinase"/>
    <property type="match status" value="1"/>
</dbReference>
<dbReference type="InterPro" id="IPR017438">
    <property type="entry name" value="ATP-NAD_kinase_N"/>
</dbReference>
<dbReference type="Proteomes" id="UP001431693">
    <property type="component" value="Unassembled WGS sequence"/>
</dbReference>
<evidence type="ECO:0000256" key="5">
    <source>
        <dbReference type="ARBA" id="ARBA00047925"/>
    </source>
</evidence>
<accession>A0ABT6ZM31</accession>
<evidence type="ECO:0000256" key="2">
    <source>
        <dbReference type="ARBA" id="ARBA00022777"/>
    </source>
</evidence>
<dbReference type="InterPro" id="IPR002504">
    <property type="entry name" value="NADK"/>
</dbReference>
<comment type="catalytic activity">
    <reaction evidence="5 6">
        <text>NAD(+) + ATP = ADP + NADP(+) + H(+)</text>
        <dbReference type="Rhea" id="RHEA:18629"/>
        <dbReference type="ChEBI" id="CHEBI:15378"/>
        <dbReference type="ChEBI" id="CHEBI:30616"/>
        <dbReference type="ChEBI" id="CHEBI:57540"/>
        <dbReference type="ChEBI" id="CHEBI:58349"/>
        <dbReference type="ChEBI" id="CHEBI:456216"/>
        <dbReference type="EC" id="2.7.1.23"/>
    </reaction>
</comment>
<dbReference type="EC" id="2.7.1.23" evidence="6"/>
<keyword evidence="6" id="KW-0547">Nucleotide-binding</keyword>